<evidence type="ECO:0000259" key="1">
    <source>
        <dbReference type="SMART" id="SM01274"/>
    </source>
</evidence>
<dbReference type="Gene3D" id="3.40.50.10380">
    <property type="entry name" value="Malic enzyme, N-terminal domain"/>
    <property type="match status" value="1"/>
</dbReference>
<dbReference type="GO" id="GO:0004473">
    <property type="term" value="F:malate dehydrogenase (decarboxylating) (NADP+) activity"/>
    <property type="evidence" value="ECO:0007669"/>
    <property type="project" value="TreeGrafter"/>
</dbReference>
<dbReference type="PANTHER" id="PTHR23406">
    <property type="entry name" value="MALIC ENZYME-RELATED"/>
    <property type="match status" value="1"/>
</dbReference>
<gene>
    <name evidence="2" type="ORF">DSTB1V02_LOCUS4000</name>
</gene>
<dbReference type="Proteomes" id="UP000677054">
    <property type="component" value="Unassembled WGS sequence"/>
</dbReference>
<evidence type="ECO:0000313" key="2">
    <source>
        <dbReference type="EMBL" id="CAD7244097.1"/>
    </source>
</evidence>
<dbReference type="OrthoDB" id="5365701at2759"/>
<dbReference type="Pfam" id="PF00390">
    <property type="entry name" value="malic"/>
    <property type="match status" value="1"/>
</dbReference>
<evidence type="ECO:0000313" key="3">
    <source>
        <dbReference type="Proteomes" id="UP000677054"/>
    </source>
</evidence>
<dbReference type="PANTHER" id="PTHR23406:SF90">
    <property type="entry name" value="MALIC ENZYME-RELATED"/>
    <property type="match status" value="1"/>
</dbReference>
<accession>A0A7R9A0W6</accession>
<dbReference type="EMBL" id="LR900077">
    <property type="protein sequence ID" value="CAD7244097.1"/>
    <property type="molecule type" value="Genomic_DNA"/>
</dbReference>
<dbReference type="SMART" id="SM01274">
    <property type="entry name" value="malic"/>
    <property type="match status" value="1"/>
</dbReference>
<dbReference type="SUPFAM" id="SSF53223">
    <property type="entry name" value="Aminoacid dehydrogenase-like, N-terminal domain"/>
    <property type="match status" value="1"/>
</dbReference>
<dbReference type="GO" id="GO:0006108">
    <property type="term" value="P:malate metabolic process"/>
    <property type="evidence" value="ECO:0007669"/>
    <property type="project" value="TreeGrafter"/>
</dbReference>
<protein>
    <recommendedName>
        <fullName evidence="1">Malic enzyme N-terminal domain-containing protein</fullName>
    </recommendedName>
</protein>
<reference evidence="2" key="1">
    <citation type="submission" date="2020-11" db="EMBL/GenBank/DDBJ databases">
        <authorList>
            <person name="Tran Van P."/>
        </authorList>
    </citation>
    <scope>NUCLEOTIDE SEQUENCE</scope>
</reference>
<dbReference type="InterPro" id="IPR037062">
    <property type="entry name" value="Malic_N_dom_sf"/>
</dbReference>
<proteinExistence type="predicted"/>
<keyword evidence="3" id="KW-1185">Reference proteome</keyword>
<sequence>MVEERGRLKISQYLAPAKRSSSAQKAMRAICDFYSPTADLSWLTIALANRTGTIVALTTPPVMAGHRQGLCGLSSVGKKGKQGVQLASGMVDGSLGKWDNLGQPPILNLQSSRKFHEVAGDNVCPSQVRGLDYLRDPRLNKGMAFTLEERQRLGIHGLLPPRFKTQEEQVELCKRNLNRYQEDLNKYVYLAGLQDRNERLFYRLLSENVEEMMPIVYTPTVGLACQKFGVIYRRPRGLFITINDRGHVYDILRNWSLSQLSLYLA</sequence>
<dbReference type="AlphaFoldDB" id="A0A7R9A0W6"/>
<organism evidence="2">
    <name type="scientific">Darwinula stevensoni</name>
    <dbReference type="NCBI Taxonomy" id="69355"/>
    <lineage>
        <taxon>Eukaryota</taxon>
        <taxon>Metazoa</taxon>
        <taxon>Ecdysozoa</taxon>
        <taxon>Arthropoda</taxon>
        <taxon>Crustacea</taxon>
        <taxon>Oligostraca</taxon>
        <taxon>Ostracoda</taxon>
        <taxon>Podocopa</taxon>
        <taxon>Podocopida</taxon>
        <taxon>Darwinulocopina</taxon>
        <taxon>Darwinuloidea</taxon>
        <taxon>Darwinulidae</taxon>
        <taxon>Darwinula</taxon>
    </lineage>
</organism>
<dbReference type="InterPro" id="IPR046346">
    <property type="entry name" value="Aminoacid_DH-like_N_sf"/>
</dbReference>
<feature type="domain" description="Malic enzyme N-terminal" evidence="1">
    <location>
        <begin position="194"/>
        <end position="264"/>
    </location>
</feature>
<dbReference type="EMBL" id="CAJPEV010000560">
    <property type="protein sequence ID" value="CAG0886470.1"/>
    <property type="molecule type" value="Genomic_DNA"/>
</dbReference>
<dbReference type="GO" id="GO:0005739">
    <property type="term" value="C:mitochondrion"/>
    <property type="evidence" value="ECO:0007669"/>
    <property type="project" value="TreeGrafter"/>
</dbReference>
<name>A0A7R9A0W6_9CRUS</name>
<dbReference type="InterPro" id="IPR012301">
    <property type="entry name" value="Malic_N_dom"/>
</dbReference>